<accession>A0ABV2Z775</accession>
<dbReference type="RefSeq" id="WP_157848044.1">
    <property type="nucleotide sequence ID" value="NZ_JBEZVI010000028.1"/>
</dbReference>
<protein>
    <submittedName>
        <fullName evidence="1">Uncharacterized protein</fullName>
    </submittedName>
</protein>
<gene>
    <name evidence="1" type="ORF">AB0E61_26550</name>
</gene>
<evidence type="ECO:0000313" key="1">
    <source>
        <dbReference type="EMBL" id="MEU3713644.1"/>
    </source>
</evidence>
<keyword evidence="2" id="KW-1185">Reference proteome</keyword>
<evidence type="ECO:0000313" key="2">
    <source>
        <dbReference type="Proteomes" id="UP001550853"/>
    </source>
</evidence>
<sequence>MPDASEQSPEAVRAYAALSDLAGHPPSLRSEDDGAIRLELPVTPALITRWDELVAALDLGSTYGLADTKDGQVAWTRFDAPGTT</sequence>
<proteinExistence type="predicted"/>
<name>A0ABV2Z775_9ACTN</name>
<comment type="caution">
    <text evidence="1">The sequence shown here is derived from an EMBL/GenBank/DDBJ whole genome shotgun (WGS) entry which is preliminary data.</text>
</comment>
<organism evidence="1 2">
    <name type="scientific">Streptomyces catenulae</name>
    <dbReference type="NCBI Taxonomy" id="66875"/>
    <lineage>
        <taxon>Bacteria</taxon>
        <taxon>Bacillati</taxon>
        <taxon>Actinomycetota</taxon>
        <taxon>Actinomycetes</taxon>
        <taxon>Kitasatosporales</taxon>
        <taxon>Streptomycetaceae</taxon>
        <taxon>Streptomyces</taxon>
    </lineage>
</organism>
<dbReference type="Proteomes" id="UP001550853">
    <property type="component" value="Unassembled WGS sequence"/>
</dbReference>
<reference evidence="1 2" key="1">
    <citation type="submission" date="2024-06" db="EMBL/GenBank/DDBJ databases">
        <title>The Natural Products Discovery Center: Release of the First 8490 Sequenced Strains for Exploring Actinobacteria Biosynthetic Diversity.</title>
        <authorList>
            <person name="Kalkreuter E."/>
            <person name="Kautsar S.A."/>
            <person name="Yang D."/>
            <person name="Bader C.D."/>
            <person name="Teijaro C.N."/>
            <person name="Fluegel L."/>
            <person name="Davis C.M."/>
            <person name="Simpson J.R."/>
            <person name="Lauterbach L."/>
            <person name="Steele A.D."/>
            <person name="Gui C."/>
            <person name="Meng S."/>
            <person name="Li G."/>
            <person name="Viehrig K."/>
            <person name="Ye F."/>
            <person name="Su P."/>
            <person name="Kiefer A.F."/>
            <person name="Nichols A."/>
            <person name="Cepeda A.J."/>
            <person name="Yan W."/>
            <person name="Fan B."/>
            <person name="Jiang Y."/>
            <person name="Adhikari A."/>
            <person name="Zheng C.-J."/>
            <person name="Schuster L."/>
            <person name="Cowan T.M."/>
            <person name="Smanski M.J."/>
            <person name="Chevrette M.G."/>
            <person name="De Carvalho L.P.S."/>
            <person name="Shen B."/>
        </authorList>
    </citation>
    <scope>NUCLEOTIDE SEQUENCE [LARGE SCALE GENOMIC DNA]</scope>
    <source>
        <strain evidence="1 2">NPDC033039</strain>
    </source>
</reference>
<dbReference type="EMBL" id="JBEZVI010000028">
    <property type="protein sequence ID" value="MEU3713644.1"/>
    <property type="molecule type" value="Genomic_DNA"/>
</dbReference>